<reference evidence="1 2" key="1">
    <citation type="journal article" date="2010" name="Nature">
        <title>The genome of a songbird.</title>
        <authorList>
            <person name="Warren W.C."/>
            <person name="Clayton D.F."/>
            <person name="Ellegren H."/>
            <person name="Arnold A.P."/>
            <person name="Hillier L.W."/>
            <person name="Kunstner A."/>
            <person name="Searle S."/>
            <person name="White S."/>
            <person name="Vilella A.J."/>
            <person name="Fairley S."/>
            <person name="Heger A."/>
            <person name="Kong L."/>
            <person name="Ponting C.P."/>
            <person name="Jarvis E.D."/>
            <person name="Mello C.V."/>
            <person name="Minx P."/>
            <person name="Lovell P."/>
            <person name="Velho T.A."/>
            <person name="Ferris M."/>
            <person name="Balakrishnan C.N."/>
            <person name="Sinha S."/>
            <person name="Blatti C."/>
            <person name="London S.E."/>
            <person name="Li Y."/>
            <person name="Lin Y.C."/>
            <person name="George J."/>
            <person name="Sweedler J."/>
            <person name="Southey B."/>
            <person name="Gunaratne P."/>
            <person name="Watson M."/>
            <person name="Nam K."/>
            <person name="Backstrom N."/>
            <person name="Smeds L."/>
            <person name="Nabholz B."/>
            <person name="Itoh Y."/>
            <person name="Whitney O."/>
            <person name="Pfenning A.R."/>
            <person name="Howard J."/>
            <person name="Volker M."/>
            <person name="Skinner B.M."/>
            <person name="Griffin D.K."/>
            <person name="Ye L."/>
            <person name="McLaren W.M."/>
            <person name="Flicek P."/>
            <person name="Quesada V."/>
            <person name="Velasco G."/>
            <person name="Lopez-Otin C."/>
            <person name="Puente X.S."/>
            <person name="Olender T."/>
            <person name="Lancet D."/>
            <person name="Smit A.F."/>
            <person name="Hubley R."/>
            <person name="Konkel M.K."/>
            <person name="Walker J.A."/>
            <person name="Batzer M.A."/>
            <person name="Gu W."/>
            <person name="Pollock D.D."/>
            <person name="Chen L."/>
            <person name="Cheng Z."/>
            <person name="Eichler E.E."/>
            <person name="Stapley J."/>
            <person name="Slate J."/>
            <person name="Ekblom R."/>
            <person name="Birkhead T."/>
            <person name="Burke T."/>
            <person name="Burt D."/>
            <person name="Scharff C."/>
            <person name="Adam I."/>
            <person name="Richard H."/>
            <person name="Sultan M."/>
            <person name="Soldatov A."/>
            <person name="Lehrach H."/>
            <person name="Edwards S.V."/>
            <person name="Yang S.P."/>
            <person name="Li X."/>
            <person name="Graves T."/>
            <person name="Fulton L."/>
            <person name="Nelson J."/>
            <person name="Chinwalla A."/>
            <person name="Hou S."/>
            <person name="Mardis E.R."/>
            <person name="Wilson R.K."/>
        </authorList>
    </citation>
    <scope>NUCLEOTIDE SEQUENCE [LARGE SCALE GENOMIC DNA]</scope>
</reference>
<dbReference type="OMA" id="AEDIPWY"/>
<reference evidence="1" key="2">
    <citation type="submission" date="2025-08" db="UniProtKB">
        <authorList>
            <consortium name="Ensembl"/>
        </authorList>
    </citation>
    <scope>IDENTIFICATION</scope>
</reference>
<dbReference type="Proteomes" id="UP000007754">
    <property type="component" value="Chromosome 1"/>
</dbReference>
<organism evidence="1 2">
    <name type="scientific">Taeniopygia guttata</name>
    <name type="common">Zebra finch</name>
    <name type="synonym">Poephila guttata</name>
    <dbReference type="NCBI Taxonomy" id="59729"/>
    <lineage>
        <taxon>Eukaryota</taxon>
        <taxon>Metazoa</taxon>
        <taxon>Chordata</taxon>
        <taxon>Craniata</taxon>
        <taxon>Vertebrata</taxon>
        <taxon>Euteleostomi</taxon>
        <taxon>Archelosauria</taxon>
        <taxon>Archosauria</taxon>
        <taxon>Dinosauria</taxon>
        <taxon>Saurischia</taxon>
        <taxon>Theropoda</taxon>
        <taxon>Coelurosauria</taxon>
        <taxon>Aves</taxon>
        <taxon>Neognathae</taxon>
        <taxon>Neoaves</taxon>
        <taxon>Telluraves</taxon>
        <taxon>Australaves</taxon>
        <taxon>Passeriformes</taxon>
        <taxon>Passeroidea</taxon>
        <taxon>Estrildidae</taxon>
        <taxon>Estrildinae</taxon>
        <taxon>Taeniopygia</taxon>
    </lineage>
</organism>
<reference evidence="1" key="3">
    <citation type="submission" date="2025-09" db="UniProtKB">
        <authorList>
            <consortium name="Ensembl"/>
        </authorList>
    </citation>
    <scope>IDENTIFICATION</scope>
</reference>
<keyword evidence="2" id="KW-1185">Reference proteome</keyword>
<dbReference type="InParanoid" id="A0A674G8C8"/>
<protein>
    <submittedName>
        <fullName evidence="1">Uncharacterized protein</fullName>
    </submittedName>
</protein>
<evidence type="ECO:0000313" key="1">
    <source>
        <dbReference type="Ensembl" id="ENSTGUP00000018697.1"/>
    </source>
</evidence>
<dbReference type="AlphaFoldDB" id="A0A674G8C8"/>
<name>A0A674G8C8_TAEGU</name>
<sequence>MHRFIIQSFNPTRGIICLLPRQKLGFIESRLQLVVRSAEDITWYKQGLKIMLQGKAKAAIPQSNTPAL</sequence>
<dbReference type="GeneTree" id="ENSGT01030000237957"/>
<proteinExistence type="predicted"/>
<accession>A0A674G8C8</accession>
<dbReference type="Ensembl" id="ENSTGUT00000030438.1">
    <property type="protein sequence ID" value="ENSTGUP00000018697.1"/>
    <property type="gene ID" value="ENSTGUG00000023056.1"/>
</dbReference>
<evidence type="ECO:0000313" key="2">
    <source>
        <dbReference type="Proteomes" id="UP000007754"/>
    </source>
</evidence>